<dbReference type="GO" id="GO:0006351">
    <property type="term" value="P:DNA-templated transcription"/>
    <property type="evidence" value="ECO:0007669"/>
    <property type="project" value="InterPro"/>
</dbReference>
<gene>
    <name evidence="5" type="ORF">FBEOM_2225</name>
</gene>
<sequence length="498" mass="55978">MSSPAPAKPSKVRQACDVCHKRKIRCDGCRPCHNCQSLDLSCTYLAVPKKTGPKGPRYARRPIQRPAATTFQRPTSPGKDSPGIASNTTASPQCPKEFVESPQMTDTVIQWCLDAYFKHKYPLTPILHRPQLEQMPRSTEQYGLITACCAVIALSPEILPPCPVEDNFTIPSADFLITETLRAREFCNLIEHPSMMHIQTSFFLHAASFSMDKDNSAWYYLQEAITMLQTLRLHEETTYQDTTDTVFATYAQRMFWVLFITERAYALQRNRPIRLQDTLKLPAVDPTSSDAEILRGFLDLISLFRPFGQDFISQWNCPTSSTSTDFENLSRLQCLLKYALPDLSNHSPVQQADLLISRHWLKVVVWKLCASKRVLSTANSEDVMSLHYPASIARDIVLVSQLIPTQAFEANGIGIVEKVFDVGCSLADLLSLVPLEYRASTMDIGVIDTLMETVRIVGTRFGGSYRHLDILVDKASGCLMMNVDRSLPPPDQDDPDTF</sequence>
<dbReference type="InterPro" id="IPR036864">
    <property type="entry name" value="Zn2-C6_fun-type_DNA-bd_sf"/>
</dbReference>
<dbReference type="InterPro" id="IPR007219">
    <property type="entry name" value="XnlR_reg_dom"/>
</dbReference>
<dbReference type="Proteomes" id="UP000730481">
    <property type="component" value="Unassembled WGS sequence"/>
</dbReference>
<name>A0A9P5ART6_9HYPO</name>
<dbReference type="AlphaFoldDB" id="A0A9P5ART6"/>
<dbReference type="PANTHER" id="PTHR31668">
    <property type="entry name" value="GLUCOSE TRANSPORT TRANSCRIPTION REGULATOR RGT1-RELATED-RELATED"/>
    <property type="match status" value="1"/>
</dbReference>
<dbReference type="GO" id="GO:0008270">
    <property type="term" value="F:zinc ion binding"/>
    <property type="evidence" value="ECO:0007669"/>
    <property type="project" value="InterPro"/>
</dbReference>
<dbReference type="GO" id="GO:0003677">
    <property type="term" value="F:DNA binding"/>
    <property type="evidence" value="ECO:0007669"/>
    <property type="project" value="InterPro"/>
</dbReference>
<dbReference type="InterPro" id="IPR050797">
    <property type="entry name" value="Carb_Metab_Trans_Reg"/>
</dbReference>
<dbReference type="Gene3D" id="4.10.240.10">
    <property type="entry name" value="Zn(2)-C6 fungal-type DNA-binding domain"/>
    <property type="match status" value="1"/>
</dbReference>
<keyword evidence="1" id="KW-0479">Metal-binding</keyword>
<evidence type="ECO:0000259" key="4">
    <source>
        <dbReference type="PROSITE" id="PS50048"/>
    </source>
</evidence>
<dbReference type="EMBL" id="PVQB02000080">
    <property type="protein sequence ID" value="KAF4343791.1"/>
    <property type="molecule type" value="Genomic_DNA"/>
</dbReference>
<dbReference type="SUPFAM" id="SSF57701">
    <property type="entry name" value="Zn2/Cys6 DNA-binding domain"/>
    <property type="match status" value="1"/>
</dbReference>
<keyword evidence="2" id="KW-0539">Nucleus</keyword>
<dbReference type="OrthoDB" id="271595at2759"/>
<dbReference type="Pfam" id="PF00172">
    <property type="entry name" value="Zn_clus"/>
    <property type="match status" value="1"/>
</dbReference>
<keyword evidence="6" id="KW-1185">Reference proteome</keyword>
<feature type="region of interest" description="Disordered" evidence="3">
    <location>
        <begin position="51"/>
        <end position="97"/>
    </location>
</feature>
<reference evidence="5" key="2">
    <citation type="submission" date="2020-02" db="EMBL/GenBank/DDBJ databases">
        <title>Identification and distribution of gene clusters putatively required for synthesis of sphingolipid metabolism inhibitors in phylogenetically diverse species of the filamentous fungus Fusarium.</title>
        <authorList>
            <person name="Kim H.-S."/>
            <person name="Busman M."/>
            <person name="Brown D.W."/>
            <person name="Divon H."/>
            <person name="Uhlig S."/>
            <person name="Proctor R.H."/>
        </authorList>
    </citation>
    <scope>NUCLEOTIDE SEQUENCE</scope>
    <source>
        <strain evidence="5">NRRL 25174</strain>
    </source>
</reference>
<accession>A0A9P5ART6</accession>
<organism evidence="5 6">
    <name type="scientific">Fusarium beomiforme</name>
    <dbReference type="NCBI Taxonomy" id="44412"/>
    <lineage>
        <taxon>Eukaryota</taxon>
        <taxon>Fungi</taxon>
        <taxon>Dikarya</taxon>
        <taxon>Ascomycota</taxon>
        <taxon>Pezizomycotina</taxon>
        <taxon>Sordariomycetes</taxon>
        <taxon>Hypocreomycetidae</taxon>
        <taxon>Hypocreales</taxon>
        <taxon>Nectriaceae</taxon>
        <taxon>Fusarium</taxon>
        <taxon>Fusarium burgessii species complex</taxon>
    </lineage>
</organism>
<dbReference type="PROSITE" id="PS00463">
    <property type="entry name" value="ZN2_CY6_FUNGAL_1"/>
    <property type="match status" value="1"/>
</dbReference>
<proteinExistence type="predicted"/>
<evidence type="ECO:0000256" key="1">
    <source>
        <dbReference type="ARBA" id="ARBA00022723"/>
    </source>
</evidence>
<dbReference type="SMART" id="SM00906">
    <property type="entry name" value="Fungal_trans"/>
    <property type="match status" value="1"/>
</dbReference>
<dbReference type="InterPro" id="IPR001138">
    <property type="entry name" value="Zn2Cys6_DnaBD"/>
</dbReference>
<dbReference type="PANTHER" id="PTHR31668:SF20">
    <property type="entry name" value="ZN(II)2CYS6 TRANSCRIPTION FACTOR (EUROFUNG)"/>
    <property type="match status" value="1"/>
</dbReference>
<evidence type="ECO:0000313" key="6">
    <source>
        <dbReference type="Proteomes" id="UP000730481"/>
    </source>
</evidence>
<dbReference type="PROSITE" id="PS50048">
    <property type="entry name" value="ZN2_CY6_FUNGAL_2"/>
    <property type="match status" value="1"/>
</dbReference>
<dbReference type="GO" id="GO:0000981">
    <property type="term" value="F:DNA-binding transcription factor activity, RNA polymerase II-specific"/>
    <property type="evidence" value="ECO:0007669"/>
    <property type="project" value="InterPro"/>
</dbReference>
<comment type="caution">
    <text evidence="5">The sequence shown here is derived from an EMBL/GenBank/DDBJ whole genome shotgun (WGS) entry which is preliminary data.</text>
</comment>
<dbReference type="Pfam" id="PF04082">
    <property type="entry name" value="Fungal_trans"/>
    <property type="match status" value="1"/>
</dbReference>
<dbReference type="CDD" id="cd00067">
    <property type="entry name" value="GAL4"/>
    <property type="match status" value="1"/>
</dbReference>
<reference evidence="5" key="1">
    <citation type="journal article" date="2017" name="Mycologia">
        <title>Fusarium algeriense, sp. nov., a novel toxigenic crown rot pathogen of durum wheat from Algeria is nested in the Fusarium burgessii species complex.</title>
        <authorList>
            <person name="Laraba I."/>
            <person name="Keddad A."/>
            <person name="Boureghda H."/>
            <person name="Abdallah N."/>
            <person name="Vaughan M.M."/>
            <person name="Proctor R.H."/>
            <person name="Busman M."/>
            <person name="O'Donnell K."/>
        </authorList>
    </citation>
    <scope>NUCLEOTIDE SEQUENCE</scope>
    <source>
        <strain evidence="5">NRRL 25174</strain>
    </source>
</reference>
<dbReference type="CDD" id="cd12148">
    <property type="entry name" value="fungal_TF_MHR"/>
    <property type="match status" value="1"/>
</dbReference>
<evidence type="ECO:0000256" key="3">
    <source>
        <dbReference type="SAM" id="MobiDB-lite"/>
    </source>
</evidence>
<protein>
    <submittedName>
        <fullName evidence="5">Sucrose utilization SUC1</fullName>
    </submittedName>
</protein>
<evidence type="ECO:0000256" key="2">
    <source>
        <dbReference type="ARBA" id="ARBA00023242"/>
    </source>
</evidence>
<feature type="domain" description="Zn(2)-C6 fungal-type" evidence="4">
    <location>
        <begin position="15"/>
        <end position="44"/>
    </location>
</feature>
<dbReference type="SMART" id="SM00066">
    <property type="entry name" value="GAL4"/>
    <property type="match status" value="1"/>
</dbReference>
<evidence type="ECO:0000313" key="5">
    <source>
        <dbReference type="EMBL" id="KAF4343791.1"/>
    </source>
</evidence>